<dbReference type="Gene3D" id="3.60.21.10">
    <property type="match status" value="1"/>
</dbReference>
<evidence type="ECO:0000256" key="2">
    <source>
        <dbReference type="SAM" id="MobiDB-lite"/>
    </source>
</evidence>
<dbReference type="PROSITE" id="PS51257">
    <property type="entry name" value="PROKAR_LIPOPROTEIN"/>
    <property type="match status" value="1"/>
</dbReference>
<evidence type="ECO:0000256" key="1">
    <source>
        <dbReference type="ARBA" id="ARBA00005662"/>
    </source>
</evidence>
<dbReference type="RefSeq" id="WP_091025512.1">
    <property type="nucleotide sequence ID" value="NZ_BKAE01000010.1"/>
</dbReference>
<dbReference type="PANTHER" id="PTHR33393:SF13">
    <property type="entry name" value="PGA BIOSYNTHESIS PROTEIN CAPA"/>
    <property type="match status" value="1"/>
</dbReference>
<feature type="chain" id="PRO_5039692929" evidence="3">
    <location>
        <begin position="20"/>
        <end position="444"/>
    </location>
</feature>
<organism evidence="5 6">
    <name type="scientific">Nocardioides szechwanensis</name>
    <dbReference type="NCBI Taxonomy" id="1005944"/>
    <lineage>
        <taxon>Bacteria</taxon>
        <taxon>Bacillati</taxon>
        <taxon>Actinomycetota</taxon>
        <taxon>Actinomycetes</taxon>
        <taxon>Propionibacteriales</taxon>
        <taxon>Nocardioidaceae</taxon>
        <taxon>Nocardioides</taxon>
    </lineage>
</organism>
<feature type="region of interest" description="Disordered" evidence="2">
    <location>
        <begin position="25"/>
        <end position="47"/>
    </location>
</feature>
<dbReference type="SMART" id="SM00854">
    <property type="entry name" value="PGA_cap"/>
    <property type="match status" value="1"/>
</dbReference>
<dbReference type="InterPro" id="IPR019079">
    <property type="entry name" value="Capsule_synth_CapA"/>
</dbReference>
<evidence type="ECO:0000313" key="6">
    <source>
        <dbReference type="Proteomes" id="UP000199004"/>
    </source>
</evidence>
<evidence type="ECO:0000313" key="5">
    <source>
        <dbReference type="EMBL" id="SDN83722.1"/>
    </source>
</evidence>
<gene>
    <name evidence="5" type="ORF">SAMN05192576_2912</name>
</gene>
<dbReference type="EMBL" id="FNIC01000004">
    <property type="protein sequence ID" value="SDN83722.1"/>
    <property type="molecule type" value="Genomic_DNA"/>
</dbReference>
<feature type="signal peptide" evidence="3">
    <location>
        <begin position="1"/>
        <end position="19"/>
    </location>
</feature>
<feature type="domain" description="Capsule synthesis protein CapA" evidence="4">
    <location>
        <begin position="139"/>
        <end position="381"/>
    </location>
</feature>
<evidence type="ECO:0000256" key="3">
    <source>
        <dbReference type="SAM" id="SignalP"/>
    </source>
</evidence>
<dbReference type="STRING" id="1005944.SAMN05192576_2912"/>
<reference evidence="5 6" key="1">
    <citation type="submission" date="2016-10" db="EMBL/GenBank/DDBJ databases">
        <authorList>
            <person name="de Groot N.N."/>
        </authorList>
    </citation>
    <scope>NUCLEOTIDE SEQUENCE [LARGE SCALE GENOMIC DNA]</scope>
    <source>
        <strain evidence="5 6">CGMCC 1.11147</strain>
    </source>
</reference>
<dbReference type="CDD" id="cd07381">
    <property type="entry name" value="MPP_CapA"/>
    <property type="match status" value="1"/>
</dbReference>
<dbReference type="SUPFAM" id="SSF56300">
    <property type="entry name" value="Metallo-dependent phosphatases"/>
    <property type="match status" value="1"/>
</dbReference>
<name>A0A1H0EMV9_9ACTN</name>
<protein>
    <submittedName>
        <fullName evidence="5">Poly-gamma-glutamate synthesis protein (Capsule biosynthesis protein)</fullName>
    </submittedName>
</protein>
<comment type="similarity">
    <text evidence="1">Belongs to the CapA family.</text>
</comment>
<evidence type="ECO:0000259" key="4">
    <source>
        <dbReference type="SMART" id="SM00854"/>
    </source>
</evidence>
<sequence>MSRRAGAVVAVAAAVLGLAACTDSTESPVAPRESLVPSVLEPSPPAVPRPEEPLVVIGHATVPQLDLTGAQSQRLLAGEVSRWRGFRVLTGRAPARLVRAVERDAGTLAVVPVSAVGPTVMAARVDGYDPVRDAAGTVDLTVAGDVMLVRRVPDPAAALAPLAQRLRGADLTVGNLESTLSRDGEPTQGGDSFGGTPALVPVLRAAGFDAVSLANNHVGDYGEVALLETVRTLRSSSLQGFGAGRDLASAGRAAVLTRDGVSFAFLGFNAIGETPQATPERPGALSVRMPPRTGPLVRSDLDHVADLVSEYDGLADVVVVLPHWGEQYVHEPWQVQRDVARRLVAAGADLVVGGHPHWVQGVEAVDGVPVVHSLGNFVFDMDYMEQTLEGVLLEATFWGKELKAVRFVPYRMDTEAFAPRVARGDAGSAILDDLWSSSRGPWAS</sequence>
<proteinExistence type="inferred from homology"/>
<dbReference type="InterPro" id="IPR052169">
    <property type="entry name" value="CW_Biosynth-Accessory"/>
</dbReference>
<accession>A0A1H0EMV9</accession>
<dbReference type="Proteomes" id="UP000199004">
    <property type="component" value="Unassembled WGS sequence"/>
</dbReference>
<dbReference type="Pfam" id="PF09587">
    <property type="entry name" value="PGA_cap"/>
    <property type="match status" value="1"/>
</dbReference>
<dbReference type="PANTHER" id="PTHR33393">
    <property type="entry name" value="POLYGLUTAMINE SYNTHESIS ACCESSORY PROTEIN RV0574C-RELATED"/>
    <property type="match status" value="1"/>
</dbReference>
<dbReference type="OrthoDB" id="9810718at2"/>
<dbReference type="InterPro" id="IPR029052">
    <property type="entry name" value="Metallo-depent_PP-like"/>
</dbReference>
<keyword evidence="3" id="KW-0732">Signal</keyword>
<keyword evidence="6" id="KW-1185">Reference proteome</keyword>
<dbReference type="AlphaFoldDB" id="A0A1H0EMV9"/>